<name>A0A6A7G355_9CRUS</name>
<accession>A0A6A7G355</accession>
<dbReference type="GO" id="GO:0004672">
    <property type="term" value="F:protein kinase activity"/>
    <property type="evidence" value="ECO:0007669"/>
    <property type="project" value="InterPro"/>
</dbReference>
<dbReference type="PROSITE" id="PS50011">
    <property type="entry name" value="PROTEIN_KINASE_DOM"/>
    <property type="match status" value="1"/>
</dbReference>
<dbReference type="GO" id="GO:0000776">
    <property type="term" value="C:kinetochore"/>
    <property type="evidence" value="ECO:0007669"/>
    <property type="project" value="UniProtKB-KW"/>
</dbReference>
<dbReference type="InterPro" id="IPR008271">
    <property type="entry name" value="Ser/Thr_kinase_AS"/>
</dbReference>
<evidence type="ECO:0000256" key="1">
    <source>
        <dbReference type="ARBA" id="ARBA00004629"/>
    </source>
</evidence>
<dbReference type="PANTHER" id="PTHR14030:SF4">
    <property type="entry name" value="BUB1 KINASE, ISOFORM A-RELATED"/>
    <property type="match status" value="1"/>
</dbReference>
<dbReference type="PANTHER" id="PTHR14030">
    <property type="entry name" value="MITOTIC CHECKPOINT SERINE/THREONINE-PROTEIN KINASE BUB1"/>
    <property type="match status" value="1"/>
</dbReference>
<dbReference type="AlphaFoldDB" id="A0A6A7G355"/>
<sequence length="417" mass="47038">MNLPEGTTLQAAHQHLGIAAAAVNEKRSSSSTQLAQTSSGLEELSGSSTLDPFSDELLQLLLSRLSHPLTARTGFIANNINMPLVKTNTQLSLGEELFHVRRIRGQGAYAKVFQASTLDPMNVTLLPDVPNEEEEDDESQMILKVQKPACPWEFYICHELRERLRTAGRPNNVLDSVMRVNRGYYYNNGSILASQYHRYGTLLDLLNGYKMKGLLWSNDLAMYFTIEVLSILENIHACDIIHADIKPDNFIVKGLPQINYSARSAEEMFADCPSALKIIDFGRAIDMRILPKGTSFTRKVTTEGFTCCEMQEGRAWTYQPDLYGAAATAHTMLWGTYMTVAKKEGVWALQGSNFKRYWNREAWQSVFHELLNVPSCDRLPSLSAMRATLQTAFFDADYKKNFKSKCNELYSVMITPR</sequence>
<keyword evidence="3" id="KW-0995">Kinetochore</keyword>
<feature type="region of interest" description="Disordered" evidence="5">
    <location>
        <begin position="27"/>
        <end position="47"/>
    </location>
</feature>
<evidence type="ECO:0000313" key="7">
    <source>
        <dbReference type="EMBL" id="LAC24914.1"/>
    </source>
</evidence>
<dbReference type="GO" id="GO:0032991">
    <property type="term" value="C:protein-containing complex"/>
    <property type="evidence" value="ECO:0007669"/>
    <property type="project" value="UniProtKB-ARBA"/>
</dbReference>
<dbReference type="Gene3D" id="6.10.130.20">
    <property type="match status" value="1"/>
</dbReference>
<dbReference type="Pfam" id="PF00069">
    <property type="entry name" value="Pkinase"/>
    <property type="match status" value="1"/>
</dbReference>
<proteinExistence type="evidence at transcript level"/>
<dbReference type="InterPro" id="IPR000719">
    <property type="entry name" value="Prot_kinase_dom"/>
</dbReference>
<dbReference type="Gene3D" id="1.10.510.10">
    <property type="entry name" value="Transferase(Phosphotransferase) domain 1"/>
    <property type="match status" value="1"/>
</dbReference>
<evidence type="ECO:0000256" key="2">
    <source>
        <dbReference type="ARBA" id="ARBA00022454"/>
    </source>
</evidence>
<evidence type="ECO:0000259" key="6">
    <source>
        <dbReference type="PROSITE" id="PS50011"/>
    </source>
</evidence>
<dbReference type="SUPFAM" id="SSF56112">
    <property type="entry name" value="Protein kinase-like (PK-like)"/>
    <property type="match status" value="1"/>
</dbReference>
<dbReference type="GO" id="GO:0005524">
    <property type="term" value="F:ATP binding"/>
    <property type="evidence" value="ECO:0007669"/>
    <property type="project" value="InterPro"/>
</dbReference>
<evidence type="ECO:0000256" key="5">
    <source>
        <dbReference type="SAM" id="MobiDB-lite"/>
    </source>
</evidence>
<protein>
    <submittedName>
        <fullName evidence="7">Mitotic checkpoint serine/threonine-protein kinase BUB1-like</fullName>
    </submittedName>
</protein>
<dbReference type="EMBL" id="IACT01005770">
    <property type="protein sequence ID" value="LAC24914.1"/>
    <property type="molecule type" value="mRNA"/>
</dbReference>
<keyword evidence="2" id="KW-0158">Chromosome</keyword>
<evidence type="ECO:0000256" key="4">
    <source>
        <dbReference type="ARBA" id="ARBA00023328"/>
    </source>
</evidence>
<dbReference type="SMART" id="SM00220">
    <property type="entry name" value="S_TKc"/>
    <property type="match status" value="1"/>
</dbReference>
<dbReference type="InterPro" id="IPR011009">
    <property type="entry name" value="Kinase-like_dom_sf"/>
</dbReference>
<dbReference type="GO" id="GO:0007094">
    <property type="term" value="P:mitotic spindle assembly checkpoint signaling"/>
    <property type="evidence" value="ECO:0007669"/>
    <property type="project" value="InterPro"/>
</dbReference>
<dbReference type="PROSITE" id="PS00108">
    <property type="entry name" value="PROTEIN_KINASE_ST"/>
    <property type="match status" value="1"/>
</dbReference>
<feature type="compositionally biased region" description="Low complexity" evidence="5">
    <location>
        <begin position="29"/>
        <end position="47"/>
    </location>
</feature>
<comment type="subcellular location">
    <subcellularLocation>
        <location evidence="1">Chromosome</location>
        <location evidence="1">Centromere</location>
        <location evidence="1">Kinetochore</location>
    </subcellularLocation>
</comment>
<organism evidence="7">
    <name type="scientific">Hirondellea gigas</name>
    <dbReference type="NCBI Taxonomy" id="1518452"/>
    <lineage>
        <taxon>Eukaryota</taxon>
        <taxon>Metazoa</taxon>
        <taxon>Ecdysozoa</taxon>
        <taxon>Arthropoda</taxon>
        <taxon>Crustacea</taxon>
        <taxon>Multicrustacea</taxon>
        <taxon>Malacostraca</taxon>
        <taxon>Eumalacostraca</taxon>
        <taxon>Peracarida</taxon>
        <taxon>Amphipoda</taxon>
        <taxon>Amphilochidea</taxon>
        <taxon>Lysianassida</taxon>
        <taxon>Lysianassidira</taxon>
        <taxon>Lysianassoidea</taxon>
        <taxon>Lysianassidae</taxon>
        <taxon>Hirondellea</taxon>
    </lineage>
</organism>
<evidence type="ECO:0000256" key="3">
    <source>
        <dbReference type="ARBA" id="ARBA00022838"/>
    </source>
</evidence>
<keyword evidence="7" id="KW-0808">Transferase</keyword>
<feature type="domain" description="Protein kinase" evidence="6">
    <location>
        <begin position="98"/>
        <end position="394"/>
    </location>
</feature>
<dbReference type="GO" id="GO:0051754">
    <property type="term" value="P:meiotic sister chromatid cohesion, centromeric"/>
    <property type="evidence" value="ECO:0007669"/>
    <property type="project" value="TreeGrafter"/>
</dbReference>
<dbReference type="GO" id="GO:0005634">
    <property type="term" value="C:nucleus"/>
    <property type="evidence" value="ECO:0007669"/>
    <property type="project" value="TreeGrafter"/>
</dbReference>
<keyword evidence="7" id="KW-0418">Kinase</keyword>
<reference evidence="7" key="1">
    <citation type="submission" date="2017-11" db="EMBL/GenBank/DDBJ databases">
        <title>The sensing device of the deep-sea amphipod.</title>
        <authorList>
            <person name="Kobayashi H."/>
            <person name="Nagahama T."/>
            <person name="Arai W."/>
            <person name="Sasagawa Y."/>
            <person name="Umeda M."/>
            <person name="Hayashi T."/>
            <person name="Nikaido I."/>
            <person name="Watanabe H."/>
            <person name="Oguri K."/>
            <person name="Kitazato H."/>
            <person name="Fujioka K."/>
            <person name="Kido Y."/>
            <person name="Takami H."/>
        </authorList>
    </citation>
    <scope>NUCLEOTIDE SEQUENCE</scope>
    <source>
        <tissue evidence="7">Whole body</tissue>
    </source>
</reference>
<keyword evidence="4" id="KW-0137">Centromere</keyword>
<dbReference type="InterPro" id="IPR015661">
    <property type="entry name" value="Bub1/Mad3"/>
</dbReference>